<dbReference type="Pfam" id="PF04235">
    <property type="entry name" value="DUF418"/>
    <property type="match status" value="1"/>
</dbReference>
<accession>A0A7X5UBU4</accession>
<reference evidence="3 4" key="1">
    <citation type="submission" date="2020-03" db="EMBL/GenBank/DDBJ databases">
        <authorList>
            <person name="Lai Q."/>
        </authorList>
    </citation>
    <scope>NUCLEOTIDE SEQUENCE [LARGE SCALE GENOMIC DNA]</scope>
    <source>
        <strain evidence="3 4">CCUG 25036</strain>
    </source>
</reference>
<organism evidence="3 4">
    <name type="scientific">Luteibacter anthropi</name>
    <dbReference type="NCBI Taxonomy" id="564369"/>
    <lineage>
        <taxon>Bacteria</taxon>
        <taxon>Pseudomonadati</taxon>
        <taxon>Pseudomonadota</taxon>
        <taxon>Gammaproteobacteria</taxon>
        <taxon>Lysobacterales</taxon>
        <taxon>Rhodanobacteraceae</taxon>
        <taxon>Luteibacter</taxon>
    </lineage>
</organism>
<keyword evidence="1" id="KW-0812">Transmembrane</keyword>
<feature type="transmembrane region" description="Helical" evidence="1">
    <location>
        <begin position="368"/>
        <end position="386"/>
    </location>
</feature>
<evidence type="ECO:0000259" key="2">
    <source>
        <dbReference type="Pfam" id="PF04235"/>
    </source>
</evidence>
<dbReference type="EMBL" id="JAARLZ010000007">
    <property type="protein sequence ID" value="NII07442.1"/>
    <property type="molecule type" value="Genomic_DNA"/>
</dbReference>
<dbReference type="PANTHER" id="PTHR30590:SF2">
    <property type="entry name" value="INNER MEMBRANE PROTEIN"/>
    <property type="match status" value="1"/>
</dbReference>
<keyword evidence="4" id="KW-1185">Reference proteome</keyword>
<feature type="domain" description="DUF418" evidence="2">
    <location>
        <begin position="274"/>
        <end position="435"/>
    </location>
</feature>
<feature type="transmembrane region" description="Helical" evidence="1">
    <location>
        <begin position="292"/>
        <end position="311"/>
    </location>
</feature>
<feature type="transmembrane region" description="Helical" evidence="1">
    <location>
        <begin position="159"/>
        <end position="179"/>
    </location>
</feature>
<proteinExistence type="predicted"/>
<keyword evidence="1" id="KW-1133">Transmembrane helix</keyword>
<dbReference type="PANTHER" id="PTHR30590">
    <property type="entry name" value="INNER MEMBRANE PROTEIN"/>
    <property type="match status" value="1"/>
</dbReference>
<evidence type="ECO:0000256" key="1">
    <source>
        <dbReference type="SAM" id="Phobius"/>
    </source>
</evidence>
<gene>
    <name evidence="3" type="ORF">HBF25_13735</name>
</gene>
<sequence length="454" mass="49865">MNGTSSSSAPVALRDRIGMIDILRGIALLGILLMNIDDFAGPEGAFHDFPLGLAHPAFVGWHAMLDKIILAVKWTFLEGKMRALFGLLFGASTILLLERIEHRAGAARAADIFHRRNMWLVLFGLIHGLLIWNGDILLTYAVIALLVLYPLRAVPPKRLLIGGFALWLIGGTVGVSGFMEIPSTLAQQAFLTQARETAASGAALTEAQRSALIDESKACSADAPALDEALHDGRKGYLDAVAANAQGYLAFYWKQWTGGLMLEYIGCMIFGMGLFRVGFLSGALPSRVYGRVALAGYAVALPLSLGGLWYVFAHDLSTTALLEALYCPYTILQISATLANASLLILLVRTGRMAPLLRSLAAVGRMAITNYLFTSLLCSFVFSWGPWKLYGTLEYYQYFYAVALVWAFNLVFSRLWLRHFAFGPVEWLWRSLTYWTWQPLLRAGQSSPVLPGAQ</sequence>
<protein>
    <submittedName>
        <fullName evidence="3">DUF418 domain-containing protein</fullName>
    </submittedName>
</protein>
<dbReference type="Proteomes" id="UP000490980">
    <property type="component" value="Unassembled WGS sequence"/>
</dbReference>
<dbReference type="AlphaFoldDB" id="A0A7X5UBU4"/>
<keyword evidence="1" id="KW-0472">Membrane</keyword>
<dbReference type="InterPro" id="IPR007349">
    <property type="entry name" value="DUF418"/>
</dbReference>
<dbReference type="RefSeq" id="WP_166949322.1">
    <property type="nucleotide sequence ID" value="NZ_JAARLZ010000007.1"/>
</dbReference>
<evidence type="ECO:0000313" key="4">
    <source>
        <dbReference type="Proteomes" id="UP000490980"/>
    </source>
</evidence>
<feature type="transmembrane region" description="Helical" evidence="1">
    <location>
        <begin position="261"/>
        <end position="280"/>
    </location>
</feature>
<feature type="transmembrane region" description="Helical" evidence="1">
    <location>
        <begin position="120"/>
        <end position="147"/>
    </location>
</feature>
<feature type="transmembrane region" description="Helical" evidence="1">
    <location>
        <begin position="398"/>
        <end position="417"/>
    </location>
</feature>
<dbReference type="InterPro" id="IPR052529">
    <property type="entry name" value="Bact_Transport_Assoc"/>
</dbReference>
<evidence type="ECO:0000313" key="3">
    <source>
        <dbReference type="EMBL" id="NII07442.1"/>
    </source>
</evidence>
<comment type="caution">
    <text evidence="3">The sequence shown here is derived from an EMBL/GenBank/DDBJ whole genome shotgun (WGS) entry which is preliminary data.</text>
</comment>
<name>A0A7X5UBU4_9GAMM</name>
<feature type="transmembrane region" description="Helical" evidence="1">
    <location>
        <begin position="331"/>
        <end position="348"/>
    </location>
</feature>